<comment type="catalytic activity">
    <reaction evidence="5">
        <text>N(tele)-phospho-L-histidyl/O-phospho-L-threonyl-[pyruvate, phosphate dikinase] + phosphate + H(+) = N(tele)-phospho-L-histidyl/L-threonyl-[pyruvate, phosphate dikinase] + diphosphate</text>
        <dbReference type="Rhea" id="RHEA:43696"/>
        <dbReference type="Rhea" id="RHEA-COMP:10650"/>
        <dbReference type="Rhea" id="RHEA-COMP:10651"/>
        <dbReference type="ChEBI" id="CHEBI:15378"/>
        <dbReference type="ChEBI" id="CHEBI:30013"/>
        <dbReference type="ChEBI" id="CHEBI:33019"/>
        <dbReference type="ChEBI" id="CHEBI:43474"/>
        <dbReference type="ChEBI" id="CHEBI:61977"/>
        <dbReference type="ChEBI" id="CHEBI:83586"/>
        <dbReference type="EC" id="2.7.4.27"/>
    </reaction>
</comment>
<dbReference type="EC" id="2.7.11.32" evidence="5"/>
<organism evidence="6 7">
    <name type="scientific">Adlercreutzia caecimuris</name>
    <dbReference type="NCBI Taxonomy" id="671266"/>
    <lineage>
        <taxon>Bacteria</taxon>
        <taxon>Bacillati</taxon>
        <taxon>Actinomycetota</taxon>
        <taxon>Coriobacteriia</taxon>
        <taxon>Eggerthellales</taxon>
        <taxon>Eggerthellaceae</taxon>
        <taxon>Adlercreutzia</taxon>
    </lineage>
</organism>
<accession>A0A4S4G3U8</accession>
<proteinExistence type="inferred from homology"/>
<dbReference type="Pfam" id="PF03618">
    <property type="entry name" value="Kinase-PPPase"/>
    <property type="match status" value="1"/>
</dbReference>
<comment type="caution">
    <text evidence="6">The sequence shown here is derived from an EMBL/GenBank/DDBJ whole genome shotgun (WGS) entry which is preliminary data.</text>
</comment>
<dbReference type="InterPro" id="IPR005177">
    <property type="entry name" value="Kinase-pyrophosphorylase"/>
</dbReference>
<evidence type="ECO:0000256" key="1">
    <source>
        <dbReference type="ARBA" id="ARBA00022527"/>
    </source>
</evidence>
<evidence type="ECO:0000256" key="3">
    <source>
        <dbReference type="ARBA" id="ARBA00022741"/>
    </source>
</evidence>
<name>A0A4S4G3U8_9ACTN</name>
<comment type="function">
    <text evidence="5">Bifunctional serine/threonine kinase and phosphorylase involved in the regulation of the pyruvate, phosphate dikinase (PPDK) by catalyzing its phosphorylation/dephosphorylation.</text>
</comment>
<dbReference type="EMBL" id="SSTJ01000005">
    <property type="protein sequence ID" value="THG37451.1"/>
    <property type="molecule type" value="Genomic_DNA"/>
</dbReference>
<dbReference type="NCBIfam" id="NF003742">
    <property type="entry name" value="PRK05339.1"/>
    <property type="match status" value="1"/>
</dbReference>
<feature type="binding site" evidence="5">
    <location>
        <begin position="168"/>
        <end position="175"/>
    </location>
    <ligand>
        <name>ADP</name>
        <dbReference type="ChEBI" id="CHEBI:456216"/>
    </ligand>
</feature>
<reference evidence="6 7" key="1">
    <citation type="submission" date="2019-04" db="EMBL/GenBank/DDBJ databases">
        <title>Microbes associate with the intestines of laboratory mice.</title>
        <authorList>
            <person name="Navarre W."/>
            <person name="Wong E."/>
            <person name="Huang K.C."/>
            <person name="Tropini C."/>
            <person name="Ng K."/>
            <person name="Yu B."/>
        </authorList>
    </citation>
    <scope>NUCLEOTIDE SEQUENCE [LARGE SCALE GENOMIC DNA]</scope>
    <source>
        <strain evidence="6 7">NM80_B27</strain>
    </source>
</reference>
<sequence length="303" mass="33684">MHNHTPDERAARVPTIHVVSDSIGETAQVVARAAAAQFGVTNPRLEVFSKIKSYQEVHDYLVNHVAYHQRTYGDDRILVFYTIVDAGIRRELAAFTERHPNILAVDVMTSAVDAIADMSGMEPVGEPGALRVVDHNYFRRISAIEFTIAHDDGRAPEDLTQADIVLLGVSRSSKTPLSIYLSQQGYKVANVPLDPSTEPPAQIFDVDRTRLFGLMITPEVLISIRQKRIKKAAGKNGGGQFAMLAKNYADPEYIYRDLEASRALMRRLGCIVIHTEGRAVEETAQEILRYYERSHPTAADVLG</sequence>
<dbReference type="GO" id="GO:0005524">
    <property type="term" value="F:ATP binding"/>
    <property type="evidence" value="ECO:0007669"/>
    <property type="project" value="InterPro"/>
</dbReference>
<evidence type="ECO:0000256" key="2">
    <source>
        <dbReference type="ARBA" id="ARBA00022679"/>
    </source>
</evidence>
<protein>
    <recommendedName>
        <fullName evidence="5">Putative pyruvate, phosphate dikinase regulatory protein</fullName>
        <shortName evidence="5">PPDK regulatory protein</shortName>
        <ecNumber evidence="5">2.7.11.32</ecNumber>
        <ecNumber evidence="5">2.7.4.27</ecNumber>
    </recommendedName>
</protein>
<dbReference type="EC" id="2.7.4.27" evidence="5"/>
<keyword evidence="2 5" id="KW-0808">Transferase</keyword>
<evidence type="ECO:0000313" key="7">
    <source>
        <dbReference type="Proteomes" id="UP000308978"/>
    </source>
</evidence>
<dbReference type="InterPro" id="IPR026565">
    <property type="entry name" value="PPDK_reg"/>
</dbReference>
<dbReference type="AlphaFoldDB" id="A0A4S4G3U8"/>
<dbReference type="PANTHER" id="PTHR31756:SF3">
    <property type="entry name" value="PYRUVATE, PHOSPHATE DIKINASE REGULATORY PROTEIN 1, CHLOROPLASTIC"/>
    <property type="match status" value="1"/>
</dbReference>
<dbReference type="GO" id="GO:0004674">
    <property type="term" value="F:protein serine/threonine kinase activity"/>
    <property type="evidence" value="ECO:0007669"/>
    <property type="project" value="UniProtKB-UniRule"/>
</dbReference>
<keyword evidence="4 5" id="KW-0418">Kinase</keyword>
<dbReference type="Proteomes" id="UP000308978">
    <property type="component" value="Unassembled WGS sequence"/>
</dbReference>
<evidence type="ECO:0000256" key="4">
    <source>
        <dbReference type="ARBA" id="ARBA00022777"/>
    </source>
</evidence>
<comment type="similarity">
    <text evidence="5">Belongs to the pyruvate, phosphate/water dikinase regulatory protein family. PDRP subfamily.</text>
</comment>
<dbReference type="GO" id="GO:0043531">
    <property type="term" value="F:ADP binding"/>
    <property type="evidence" value="ECO:0007669"/>
    <property type="project" value="UniProtKB-UniRule"/>
</dbReference>
<evidence type="ECO:0000313" key="6">
    <source>
        <dbReference type="EMBL" id="THG37451.1"/>
    </source>
</evidence>
<keyword evidence="3 5" id="KW-0547">Nucleotide-binding</keyword>
<dbReference type="GO" id="GO:0016776">
    <property type="term" value="F:phosphotransferase activity, phosphate group as acceptor"/>
    <property type="evidence" value="ECO:0007669"/>
    <property type="project" value="UniProtKB-UniRule"/>
</dbReference>
<evidence type="ECO:0000256" key="5">
    <source>
        <dbReference type="HAMAP-Rule" id="MF_00921"/>
    </source>
</evidence>
<dbReference type="RefSeq" id="WP_136433987.1">
    <property type="nucleotide sequence ID" value="NZ_CAPIAG010000004.1"/>
</dbReference>
<dbReference type="HAMAP" id="MF_00921">
    <property type="entry name" value="PDRP"/>
    <property type="match status" value="1"/>
</dbReference>
<gene>
    <name evidence="6" type="ORF">E5986_05180</name>
</gene>
<comment type="catalytic activity">
    <reaction evidence="5">
        <text>N(tele)-phospho-L-histidyl/L-threonyl-[pyruvate, phosphate dikinase] + ADP = N(tele)-phospho-L-histidyl/O-phospho-L-threonyl-[pyruvate, phosphate dikinase] + AMP + H(+)</text>
        <dbReference type="Rhea" id="RHEA:43692"/>
        <dbReference type="Rhea" id="RHEA-COMP:10650"/>
        <dbReference type="Rhea" id="RHEA-COMP:10651"/>
        <dbReference type="ChEBI" id="CHEBI:15378"/>
        <dbReference type="ChEBI" id="CHEBI:30013"/>
        <dbReference type="ChEBI" id="CHEBI:61977"/>
        <dbReference type="ChEBI" id="CHEBI:83586"/>
        <dbReference type="ChEBI" id="CHEBI:456215"/>
        <dbReference type="ChEBI" id="CHEBI:456216"/>
        <dbReference type="EC" id="2.7.11.32"/>
    </reaction>
</comment>
<dbReference type="PANTHER" id="PTHR31756">
    <property type="entry name" value="PYRUVATE, PHOSPHATE DIKINASE REGULATORY PROTEIN 1, CHLOROPLASTIC"/>
    <property type="match status" value="1"/>
</dbReference>
<keyword evidence="1 5" id="KW-0723">Serine/threonine-protein kinase</keyword>